<dbReference type="InterPro" id="IPR012910">
    <property type="entry name" value="Plug_dom"/>
</dbReference>
<comment type="caution">
    <text evidence="10">The sequence shown here is derived from an EMBL/GenBank/DDBJ whole genome shotgun (WGS) entry which is preliminary data.</text>
</comment>
<dbReference type="SUPFAM" id="SSF49464">
    <property type="entry name" value="Carboxypeptidase regulatory domain-like"/>
    <property type="match status" value="1"/>
</dbReference>
<feature type="domain" description="TonB-dependent receptor plug" evidence="9">
    <location>
        <begin position="146"/>
        <end position="254"/>
    </location>
</feature>
<dbReference type="Proteomes" id="UP001597073">
    <property type="component" value="Unassembled WGS sequence"/>
</dbReference>
<keyword evidence="2 7" id="KW-0813">Transport</keyword>
<comment type="similarity">
    <text evidence="7">Belongs to the TonB-dependent receptor family.</text>
</comment>
<evidence type="ECO:0000313" key="11">
    <source>
        <dbReference type="Proteomes" id="UP001597073"/>
    </source>
</evidence>
<dbReference type="PROSITE" id="PS52016">
    <property type="entry name" value="TONB_DEPENDENT_REC_3"/>
    <property type="match status" value="1"/>
</dbReference>
<evidence type="ECO:0000256" key="6">
    <source>
        <dbReference type="ARBA" id="ARBA00023237"/>
    </source>
</evidence>
<evidence type="ECO:0000256" key="2">
    <source>
        <dbReference type="ARBA" id="ARBA00022448"/>
    </source>
</evidence>
<accession>A0ABW2ZG47</accession>
<proteinExistence type="inferred from homology"/>
<dbReference type="InterPro" id="IPR023996">
    <property type="entry name" value="TonB-dep_OMP_SusC/RagA"/>
</dbReference>
<keyword evidence="8" id="KW-0732">Signal</keyword>
<dbReference type="InterPro" id="IPR036942">
    <property type="entry name" value="Beta-barrel_TonB_sf"/>
</dbReference>
<evidence type="ECO:0000256" key="4">
    <source>
        <dbReference type="ARBA" id="ARBA00022692"/>
    </source>
</evidence>
<dbReference type="InterPro" id="IPR008969">
    <property type="entry name" value="CarboxyPept-like_regulatory"/>
</dbReference>
<organism evidence="10 11">
    <name type="scientific">Mucilaginibacter lutimaris</name>
    <dbReference type="NCBI Taxonomy" id="931629"/>
    <lineage>
        <taxon>Bacteria</taxon>
        <taxon>Pseudomonadati</taxon>
        <taxon>Bacteroidota</taxon>
        <taxon>Sphingobacteriia</taxon>
        <taxon>Sphingobacteriales</taxon>
        <taxon>Sphingobacteriaceae</taxon>
        <taxon>Mucilaginibacter</taxon>
    </lineage>
</organism>
<evidence type="ECO:0000256" key="7">
    <source>
        <dbReference type="PROSITE-ProRule" id="PRU01360"/>
    </source>
</evidence>
<evidence type="ECO:0000256" key="5">
    <source>
        <dbReference type="ARBA" id="ARBA00023136"/>
    </source>
</evidence>
<name>A0ABW2ZG47_9SPHI</name>
<dbReference type="Pfam" id="PF13715">
    <property type="entry name" value="CarbopepD_reg_2"/>
    <property type="match status" value="1"/>
</dbReference>
<keyword evidence="5 7" id="KW-0472">Membrane</keyword>
<keyword evidence="6 7" id="KW-0998">Cell outer membrane</keyword>
<evidence type="ECO:0000256" key="1">
    <source>
        <dbReference type="ARBA" id="ARBA00004571"/>
    </source>
</evidence>
<feature type="signal peptide" evidence="8">
    <location>
        <begin position="1"/>
        <end position="30"/>
    </location>
</feature>
<reference evidence="11" key="1">
    <citation type="journal article" date="2019" name="Int. J. Syst. Evol. Microbiol.">
        <title>The Global Catalogue of Microorganisms (GCM) 10K type strain sequencing project: providing services to taxonomists for standard genome sequencing and annotation.</title>
        <authorList>
            <consortium name="The Broad Institute Genomics Platform"/>
            <consortium name="The Broad Institute Genome Sequencing Center for Infectious Disease"/>
            <person name="Wu L."/>
            <person name="Ma J."/>
        </authorList>
    </citation>
    <scope>NUCLEOTIDE SEQUENCE [LARGE SCALE GENOMIC DNA]</scope>
    <source>
        <strain evidence="11">CCUG 60742</strain>
    </source>
</reference>
<gene>
    <name evidence="10" type="ORF">ACFQZI_09970</name>
</gene>
<dbReference type="Gene3D" id="2.170.130.10">
    <property type="entry name" value="TonB-dependent receptor, plug domain"/>
    <property type="match status" value="1"/>
</dbReference>
<evidence type="ECO:0000313" key="10">
    <source>
        <dbReference type="EMBL" id="MFD0765179.1"/>
    </source>
</evidence>
<dbReference type="Pfam" id="PF07715">
    <property type="entry name" value="Plug"/>
    <property type="match status" value="1"/>
</dbReference>
<dbReference type="InterPro" id="IPR039426">
    <property type="entry name" value="TonB-dep_rcpt-like"/>
</dbReference>
<keyword evidence="3 7" id="KW-1134">Transmembrane beta strand</keyword>
<protein>
    <submittedName>
        <fullName evidence="10">SusC/RagA family TonB-linked outer membrane protein</fullName>
    </submittedName>
</protein>
<dbReference type="EMBL" id="JBHTIA010000005">
    <property type="protein sequence ID" value="MFD0765179.1"/>
    <property type="molecule type" value="Genomic_DNA"/>
</dbReference>
<dbReference type="SUPFAM" id="SSF56935">
    <property type="entry name" value="Porins"/>
    <property type="match status" value="1"/>
</dbReference>
<evidence type="ECO:0000259" key="9">
    <source>
        <dbReference type="Pfam" id="PF07715"/>
    </source>
</evidence>
<dbReference type="Gene3D" id="2.60.40.1120">
    <property type="entry name" value="Carboxypeptidase-like, regulatory domain"/>
    <property type="match status" value="1"/>
</dbReference>
<evidence type="ECO:0000256" key="3">
    <source>
        <dbReference type="ARBA" id="ARBA00022452"/>
    </source>
</evidence>
<feature type="chain" id="PRO_5045968365" evidence="8">
    <location>
        <begin position="31"/>
        <end position="1081"/>
    </location>
</feature>
<keyword evidence="4 7" id="KW-0812">Transmembrane</keyword>
<keyword evidence="11" id="KW-1185">Reference proteome</keyword>
<dbReference type="NCBIfam" id="TIGR04056">
    <property type="entry name" value="OMP_RagA_SusC"/>
    <property type="match status" value="1"/>
</dbReference>
<evidence type="ECO:0000256" key="8">
    <source>
        <dbReference type="SAM" id="SignalP"/>
    </source>
</evidence>
<dbReference type="InterPro" id="IPR037066">
    <property type="entry name" value="Plug_dom_sf"/>
</dbReference>
<sequence length="1081" mass="119516">MKNRPLQNTLKKCAVFTTMSLLAVAGNTYAYSSKAGPTWKDRMAKTAVKSTRLAQAKITGAVTDERNLPLPGVSVRIKGTTIGITTDANGKYTIEANEGAVLVFTFIGYNPKEVTVGAATEYNVQLLPNSRDLSEVVVIGYGTRAQKDVTGAITSVKADKFENDNPTSVNDVLRGAVPGISVGLNTSAKGGGAGDLQIRGKASLSGNVSPLIVLDGVIFFGDLADINPNDIDRVDVLRDPSALAVYGAQSAGGVVAITTKKGKTGGPVVSLNANTGIAQLLQNQKFYQGEDFLHWRSDVQRSANSSKPAYFYSDPRNLPAGVTLDQFLSGATGDPVDIYLQRLGLFPNEIANYKAGKVTDWSKLIFRNGVRQDYTASLSGKTDRVSYYFSGNFTKNQNLIQGGDYNNTRFRVNLEGKAAKFLTVGVNANYAVRDESHSSNPFNLSGFDLNEADWGQIINSSPYGDVYKPDGTLTRIATDDSGLNQRNPFLGNRYNSNLYTQNVLFTTLFTRVDLPFGFKYTLNFSPQFESYKNFFARPGANPNEIPVNGLTGTAYRSMEQRYRYNLDNILTWNKTFGIHTFDATFLLNKEKYQTWYTRTNNSQFSPSDALGYHNIGAGTLPIVSSDDRVYNADALMGRINYNLLGKYNFTFTARRDGFSPFGLQRPRQSYQDAAVAWTFSEESFFKTDFFKWLNYGKLRFGYGTNGNRLASGTADPSLALAVINANKYPTVGPDGTVVNNNTIFITSLQNNDLTWERTTGPNLGLDFAFLNNRINGSIDVYNRKTTGLIVKRELLQLQGLATSNLYTNIGEVNNKGIEVLIEGKIIQNRNFNWSATGTFYLNRNKIKHLYGEYQTKDANGNTITRENDDRGNGWFVGHDIDAVWDYKILGVWQTPEVDEAKKYGAVPGDFKLQDMNGDFKFTNDDKVFLGSTAPRFNWSLRNDFNFFKHFDFSFMLVSSIGQLKQFNQATNNAGSVGYGRMNSYVLPYWTADNPINDYARLNSGSSGTTINVWRKASFLRLQTVSLGYTFAPALIKRVGMSSAKIFVNATNAAVISDWPLWDPQNNGPTPRFLAAGVNVTF</sequence>
<dbReference type="RefSeq" id="WP_377141953.1">
    <property type="nucleotide sequence ID" value="NZ_JBHTIA010000005.1"/>
</dbReference>
<comment type="subcellular location">
    <subcellularLocation>
        <location evidence="1 7">Cell outer membrane</location>
        <topology evidence="1 7">Multi-pass membrane protein</topology>
    </subcellularLocation>
</comment>
<dbReference type="Gene3D" id="2.40.170.20">
    <property type="entry name" value="TonB-dependent receptor, beta-barrel domain"/>
    <property type="match status" value="1"/>
</dbReference>